<dbReference type="InterPro" id="IPR047198">
    <property type="entry name" value="DDP-like_NUDIX"/>
</dbReference>
<dbReference type="CDD" id="cd04666">
    <property type="entry name" value="NUDIX_DIPP2_like_Nudt4"/>
    <property type="match status" value="1"/>
</dbReference>
<evidence type="ECO:0000256" key="3">
    <source>
        <dbReference type="ARBA" id="ARBA00022801"/>
    </source>
</evidence>
<dbReference type="InterPro" id="IPR000086">
    <property type="entry name" value="NUDIX_hydrolase_dom"/>
</dbReference>
<sequence length="152" mass="17150">MTDASKRAWAELVRPLLPHPRLLQVAALCYRKNGTNKDVLMITSRDTGRWILPKGWPIEGLDASSTAMREAWEEAGVREGTINKDAVGSFDYVKELDTGRHATCVTEVFAVEVEKLEDTFPEAHQRTRKWMTPVEAANLVDEPGLRNILDNF</sequence>
<dbReference type="SUPFAM" id="SSF55811">
    <property type="entry name" value="Nudix"/>
    <property type="match status" value="1"/>
</dbReference>
<evidence type="ECO:0000259" key="5">
    <source>
        <dbReference type="PROSITE" id="PS51462"/>
    </source>
</evidence>
<dbReference type="GO" id="GO:0016787">
    <property type="term" value="F:hydrolase activity"/>
    <property type="evidence" value="ECO:0007669"/>
    <property type="project" value="UniProtKB-KW"/>
</dbReference>
<dbReference type="Gene3D" id="3.90.79.10">
    <property type="entry name" value="Nucleoside Triphosphate Pyrophosphohydrolase"/>
    <property type="match status" value="1"/>
</dbReference>
<feature type="domain" description="Nudix hydrolase" evidence="5">
    <location>
        <begin position="20"/>
        <end position="152"/>
    </location>
</feature>
<evidence type="ECO:0000313" key="6">
    <source>
        <dbReference type="EMBL" id="MFB9231373.1"/>
    </source>
</evidence>
<dbReference type="PANTHER" id="PTHR12629:SF0">
    <property type="entry name" value="DIPHOSPHOINOSITOL-POLYPHOSPHATE DIPHOSPHATASE"/>
    <property type="match status" value="1"/>
</dbReference>
<evidence type="ECO:0000313" key="7">
    <source>
        <dbReference type="Proteomes" id="UP001589683"/>
    </source>
</evidence>
<dbReference type="EMBL" id="JBHMEA010000016">
    <property type="protein sequence ID" value="MFB9231373.1"/>
    <property type="molecule type" value="Genomic_DNA"/>
</dbReference>
<comment type="cofactor">
    <cofactor evidence="1">
        <name>Mg(2+)</name>
        <dbReference type="ChEBI" id="CHEBI:18420"/>
    </cofactor>
</comment>
<protein>
    <submittedName>
        <fullName evidence="6">NUDIX hydrolase</fullName>
    </submittedName>
</protein>
<keyword evidence="3 6" id="KW-0378">Hydrolase</keyword>
<accession>A0ABV5JD42</accession>
<keyword evidence="2" id="KW-0479">Metal-binding</keyword>
<keyword evidence="7" id="KW-1185">Reference proteome</keyword>
<dbReference type="PROSITE" id="PS51462">
    <property type="entry name" value="NUDIX"/>
    <property type="match status" value="1"/>
</dbReference>
<dbReference type="Proteomes" id="UP001589683">
    <property type="component" value="Unassembled WGS sequence"/>
</dbReference>
<evidence type="ECO:0000256" key="4">
    <source>
        <dbReference type="ARBA" id="ARBA00022842"/>
    </source>
</evidence>
<dbReference type="InterPro" id="IPR015797">
    <property type="entry name" value="NUDIX_hydrolase-like_dom_sf"/>
</dbReference>
<comment type="caution">
    <text evidence="6">The sequence shown here is derived from an EMBL/GenBank/DDBJ whole genome shotgun (WGS) entry which is preliminary data.</text>
</comment>
<proteinExistence type="predicted"/>
<evidence type="ECO:0000256" key="1">
    <source>
        <dbReference type="ARBA" id="ARBA00001946"/>
    </source>
</evidence>
<dbReference type="PANTHER" id="PTHR12629">
    <property type="entry name" value="DIPHOSPHOINOSITOL POLYPHOSPHATE PHOSPHOHYDROLASE"/>
    <property type="match status" value="1"/>
</dbReference>
<name>A0ABV5JD42_9RHOB</name>
<reference evidence="6 7" key="1">
    <citation type="submission" date="2024-09" db="EMBL/GenBank/DDBJ databases">
        <authorList>
            <person name="Sun Q."/>
            <person name="Mori K."/>
        </authorList>
    </citation>
    <scope>NUCLEOTIDE SEQUENCE [LARGE SCALE GENOMIC DNA]</scope>
    <source>
        <strain evidence="6 7">CECT 8726</strain>
    </source>
</reference>
<gene>
    <name evidence="6" type="ORF">ACFFUT_06180</name>
</gene>
<dbReference type="RefSeq" id="WP_213888829.1">
    <property type="nucleotide sequence ID" value="NZ_JAGFNU010000005.1"/>
</dbReference>
<evidence type="ECO:0000256" key="2">
    <source>
        <dbReference type="ARBA" id="ARBA00022723"/>
    </source>
</evidence>
<organism evidence="6 7">
    <name type="scientific">Pseudohalocynthiibacter aestuariivivens</name>
    <dbReference type="NCBI Taxonomy" id="1591409"/>
    <lineage>
        <taxon>Bacteria</taxon>
        <taxon>Pseudomonadati</taxon>
        <taxon>Pseudomonadota</taxon>
        <taxon>Alphaproteobacteria</taxon>
        <taxon>Rhodobacterales</taxon>
        <taxon>Paracoccaceae</taxon>
        <taxon>Pseudohalocynthiibacter</taxon>
    </lineage>
</organism>
<dbReference type="Pfam" id="PF00293">
    <property type="entry name" value="NUDIX"/>
    <property type="match status" value="1"/>
</dbReference>
<keyword evidence="4" id="KW-0460">Magnesium</keyword>